<feature type="region of interest" description="Disordered" evidence="2">
    <location>
        <begin position="1"/>
        <end position="27"/>
    </location>
</feature>
<comment type="similarity">
    <text evidence="1">Belongs to the UPF0065 (bug) family.</text>
</comment>
<protein>
    <recommendedName>
        <fullName evidence="5">ABC transporter substrate-binding protein</fullName>
    </recommendedName>
</protein>
<evidence type="ECO:0000313" key="3">
    <source>
        <dbReference type="EMBL" id="ARP84135.1"/>
    </source>
</evidence>
<dbReference type="InterPro" id="IPR005064">
    <property type="entry name" value="BUG"/>
</dbReference>
<dbReference type="CDD" id="cd07012">
    <property type="entry name" value="PBP2_Bug_TTT"/>
    <property type="match status" value="1"/>
</dbReference>
<dbReference type="Gene3D" id="3.40.190.150">
    <property type="entry name" value="Bordetella uptake gene, domain 1"/>
    <property type="match status" value="1"/>
</dbReference>
<keyword evidence="4" id="KW-1185">Reference proteome</keyword>
<evidence type="ECO:0008006" key="5">
    <source>
        <dbReference type="Google" id="ProtNLM"/>
    </source>
</evidence>
<dbReference type="Proteomes" id="UP000194151">
    <property type="component" value="Chromosome"/>
</dbReference>
<evidence type="ECO:0000256" key="1">
    <source>
        <dbReference type="ARBA" id="ARBA00006987"/>
    </source>
</evidence>
<dbReference type="KEGG" id="bgv:CAL12_27185"/>
<dbReference type="EMBL" id="CP021108">
    <property type="protein sequence ID" value="ARP84135.1"/>
    <property type="molecule type" value="Genomic_DNA"/>
</dbReference>
<organism evidence="3 4">
    <name type="scientific">Bordetella genomosp. 8</name>
    <dbReference type="NCBI Taxonomy" id="1416806"/>
    <lineage>
        <taxon>Bacteria</taxon>
        <taxon>Pseudomonadati</taxon>
        <taxon>Pseudomonadota</taxon>
        <taxon>Betaproteobacteria</taxon>
        <taxon>Burkholderiales</taxon>
        <taxon>Alcaligenaceae</taxon>
        <taxon>Bordetella</taxon>
    </lineage>
</organism>
<name>A0A1W6YSQ0_9BORD</name>
<sequence>MVLNVCERNSDDARRPASYSPDQRPVKPTTRILNIQRPSVYREHPGGDIMKAIILRRAATAAAAALALCVSAAHARDDYPARPLKMIVPFAAGSAADTLSRAVATQLATQLGQAVVVENKAGAGGTIGTMDIARAAPDGYTIGLAAQGTLITNQALYDKPGYDSLKDFTPIAVLADVANVLVVAPESPYTSVGALAQAIKAQPANKFSFSSSGVGTSHHIAGVVLGQYLGKPLMHVAYTGAPQGMVAIMSREVDMGLYNIPAALGLIRGGKLKPLAVTSLERSPLMPDVPSLNESGMKDFEVTLWFGIIAPAGVPADRVARLHKELNAVMSQPAMRAKLTEQGYDVAKTPLAPPGDFTALIRRDLDKWLPVLKTMKGGAQ</sequence>
<proteinExistence type="inferred from homology"/>
<gene>
    <name evidence="3" type="ORF">CAL12_27185</name>
</gene>
<dbReference type="SUPFAM" id="SSF53850">
    <property type="entry name" value="Periplasmic binding protein-like II"/>
    <property type="match status" value="1"/>
</dbReference>
<evidence type="ECO:0000313" key="4">
    <source>
        <dbReference type="Proteomes" id="UP000194151"/>
    </source>
</evidence>
<accession>A0A1W6YSQ0</accession>
<reference evidence="3 4" key="1">
    <citation type="submission" date="2017-05" db="EMBL/GenBank/DDBJ databases">
        <title>Complete and WGS of Bordetella genogroups.</title>
        <authorList>
            <person name="Spilker T."/>
            <person name="LiPuma J."/>
        </authorList>
    </citation>
    <scope>NUCLEOTIDE SEQUENCE [LARGE SCALE GENOMIC DNA]</scope>
    <source>
        <strain evidence="3 4">AU19157</strain>
    </source>
</reference>
<evidence type="ECO:0000256" key="2">
    <source>
        <dbReference type="SAM" id="MobiDB-lite"/>
    </source>
</evidence>
<dbReference type="PANTHER" id="PTHR42928">
    <property type="entry name" value="TRICARBOXYLATE-BINDING PROTEIN"/>
    <property type="match status" value="1"/>
</dbReference>
<dbReference type="PANTHER" id="PTHR42928:SF5">
    <property type="entry name" value="BLR1237 PROTEIN"/>
    <property type="match status" value="1"/>
</dbReference>
<dbReference type="InterPro" id="IPR042100">
    <property type="entry name" value="Bug_dom1"/>
</dbReference>
<dbReference type="Pfam" id="PF03401">
    <property type="entry name" value="TctC"/>
    <property type="match status" value="1"/>
</dbReference>
<dbReference type="Gene3D" id="3.40.190.10">
    <property type="entry name" value="Periplasmic binding protein-like II"/>
    <property type="match status" value="1"/>
</dbReference>
<dbReference type="AlphaFoldDB" id="A0A1W6YSQ0"/>
<dbReference type="STRING" id="1416806.CAL12_27185"/>